<dbReference type="GO" id="GO:0051607">
    <property type="term" value="P:defense response to virus"/>
    <property type="evidence" value="ECO:0007669"/>
    <property type="project" value="UniProtKB-KW"/>
</dbReference>
<evidence type="ECO:0000313" key="9">
    <source>
        <dbReference type="EMBL" id="OAI20881.1"/>
    </source>
</evidence>
<dbReference type="InterPro" id="IPR010173">
    <property type="entry name" value="CRISPR-assoc_Csm5"/>
</dbReference>
<accession>A0A177NSL3</accession>
<reference evidence="9 10" key="1">
    <citation type="submission" date="2016-03" db="EMBL/GenBank/DDBJ databases">
        <authorList>
            <person name="Ploux O."/>
        </authorList>
    </citation>
    <scope>NUCLEOTIDE SEQUENCE [LARGE SCALE GENOMIC DNA]</scope>
    <source>
        <strain evidence="9 10">R-45378</strain>
    </source>
</reference>
<comment type="function">
    <text evidence="1">This subunit might be involved in maturation of a crRNA intermediate to its mature form.</text>
</comment>
<dbReference type="OrthoDB" id="24360at2"/>
<sequence>MSPFLQHYTLKFTPLSPVHIGTDESYEPGNYVIDEEVGALYGFDSSAALAGLSAAERQQLLAIVNGKPDDAMLTSVQAFFHGHREKLLAFANAPVPTATGIKSLYEKRIGKVAQHEAQGKRVINKLEIDRTFYNPVDRSPLLPGSSIKGAIRTALLDMLNDEKPLKDRNERNQQLQQRLFQDGKFHTDPMRLVSIGDAGWHGSPEKPACQIRFAVNRKRKPVMKDGKLVQSQAEASNLYQLLECIVPQHYQSFTGSLTLLDTLSIGQDDRKLPKQHLHWSIKDIAKACNAFYMHLFWQELHGMQEQGYLKADWQNAIQQILEGGLLKRLNDGDAFLLRLGRHSGAEALTLNGVRSIKIIKGRGEKPDFSSSPKTWWLAAEEISDKRNLLPFGWVLVEIDPKSPDFQLQQWLESNNAELTHWMQSQLNKQRALKQQAELRQQQEQARIQAEREQAEQERLKAEAEQARLANLSPLDQEIEAFLKPIQPQEHDTRLLQELDKGRWQGSDAKIVAEKIKALMEQAGKWMHDFAGENKQKLKLKERSLKVMNYLKD</sequence>
<evidence type="ECO:0000256" key="4">
    <source>
        <dbReference type="ARBA" id="ARBA00022884"/>
    </source>
</evidence>
<evidence type="ECO:0000256" key="3">
    <source>
        <dbReference type="ARBA" id="ARBA00016113"/>
    </source>
</evidence>
<dbReference type="InterPro" id="IPR005537">
    <property type="entry name" value="RAMP_III_fam"/>
</dbReference>
<gene>
    <name evidence="9" type="ORF">A1507_22490</name>
</gene>
<organism evidence="9 10">
    <name type="scientific">Methylomonas koyamae</name>
    <dbReference type="NCBI Taxonomy" id="702114"/>
    <lineage>
        <taxon>Bacteria</taxon>
        <taxon>Pseudomonadati</taxon>
        <taxon>Pseudomonadota</taxon>
        <taxon>Gammaproteobacteria</taxon>
        <taxon>Methylococcales</taxon>
        <taxon>Methylococcaceae</taxon>
        <taxon>Methylomonas</taxon>
    </lineage>
</organism>
<evidence type="ECO:0000256" key="2">
    <source>
        <dbReference type="ARBA" id="ARBA00006680"/>
    </source>
</evidence>
<comment type="caution">
    <text evidence="9">The sequence shown here is derived from an EMBL/GenBank/DDBJ whole genome shotgun (WGS) entry which is preliminary data.</text>
</comment>
<comment type="similarity">
    <text evidence="2">Belongs to the CRISPR-associated Csm5 family.</text>
</comment>
<dbReference type="PANTHER" id="PTHR38007:SF1">
    <property type="entry name" value="CRISPR SYSTEM CMS PROTEIN CSM5"/>
    <property type="match status" value="1"/>
</dbReference>
<proteinExistence type="inferred from homology"/>
<keyword evidence="4" id="KW-0694">RNA-binding</keyword>
<protein>
    <recommendedName>
        <fullName evidence="3">CRISPR system Cms protein Csm5</fullName>
    </recommendedName>
    <alternativeName>
        <fullName evidence="6">CRISPR type III A-associated protein Csm5</fullName>
    </alternativeName>
</protein>
<dbReference type="RefSeq" id="WP_064038998.1">
    <property type="nucleotide sequence ID" value="NZ_LUUJ01000008.1"/>
</dbReference>
<evidence type="ECO:0000313" key="10">
    <source>
        <dbReference type="Proteomes" id="UP000077857"/>
    </source>
</evidence>
<keyword evidence="5" id="KW-0051">Antiviral defense</keyword>
<dbReference type="GO" id="GO:0003723">
    <property type="term" value="F:RNA binding"/>
    <property type="evidence" value="ECO:0007669"/>
    <property type="project" value="UniProtKB-KW"/>
</dbReference>
<dbReference type="Proteomes" id="UP000077857">
    <property type="component" value="Unassembled WGS sequence"/>
</dbReference>
<dbReference type="AlphaFoldDB" id="A0A177NSL3"/>
<dbReference type="Pfam" id="PF03787">
    <property type="entry name" value="RAMPs"/>
    <property type="match status" value="1"/>
</dbReference>
<evidence type="ECO:0000256" key="7">
    <source>
        <dbReference type="SAM" id="Coils"/>
    </source>
</evidence>
<keyword evidence="7" id="KW-0175">Coiled coil</keyword>
<dbReference type="PANTHER" id="PTHR38007">
    <property type="entry name" value="CRISPR SYSTEM CMS PROTEIN CSM5"/>
    <property type="match status" value="1"/>
</dbReference>
<name>A0A177NSL3_9GAMM</name>
<evidence type="ECO:0000256" key="1">
    <source>
        <dbReference type="ARBA" id="ARBA00003088"/>
    </source>
</evidence>
<evidence type="ECO:0000256" key="6">
    <source>
        <dbReference type="ARBA" id="ARBA00031720"/>
    </source>
</evidence>
<feature type="coiled-coil region" evidence="7">
    <location>
        <begin position="426"/>
        <end position="471"/>
    </location>
</feature>
<feature type="domain" description="CRISPR type III-associated protein" evidence="8">
    <location>
        <begin position="11"/>
        <end position="224"/>
    </location>
</feature>
<evidence type="ECO:0000256" key="5">
    <source>
        <dbReference type="ARBA" id="ARBA00023118"/>
    </source>
</evidence>
<dbReference type="EMBL" id="LUUJ01000008">
    <property type="protein sequence ID" value="OAI20881.1"/>
    <property type="molecule type" value="Genomic_DNA"/>
</dbReference>
<evidence type="ECO:0000259" key="8">
    <source>
        <dbReference type="Pfam" id="PF03787"/>
    </source>
</evidence>